<dbReference type="EMBL" id="SEYY01020713">
    <property type="protein sequence ID" value="KAB7497083.1"/>
    <property type="molecule type" value="Genomic_DNA"/>
</dbReference>
<dbReference type="InterPro" id="IPR006349">
    <property type="entry name" value="PGP_euk"/>
</dbReference>
<dbReference type="PANTHER" id="PTHR19288">
    <property type="entry name" value="4-NITROPHENYLPHOSPHATASE-RELATED"/>
    <property type="match status" value="1"/>
</dbReference>
<dbReference type="InterPro" id="IPR036412">
    <property type="entry name" value="HAD-like_sf"/>
</dbReference>
<evidence type="ECO:0000256" key="4">
    <source>
        <dbReference type="PIRSR" id="PIRSR000915-2"/>
    </source>
</evidence>
<keyword evidence="7" id="KW-1185">Reference proteome</keyword>
<comment type="caution">
    <text evidence="6">The sequence shown here is derived from an EMBL/GenBank/DDBJ whole genome shotgun (WGS) entry which is preliminary data.</text>
</comment>
<feature type="binding site" evidence="5">
    <location>
        <position position="26"/>
    </location>
    <ligand>
        <name>Mg(2+)</name>
        <dbReference type="ChEBI" id="CHEBI:18420"/>
    </ligand>
</feature>
<evidence type="ECO:0000256" key="5">
    <source>
        <dbReference type="PIRSR" id="PIRSR000915-3"/>
    </source>
</evidence>
<feature type="active site" description="Nucleophile" evidence="3">
    <location>
        <position position="26"/>
    </location>
</feature>
<dbReference type="GO" id="GO:0046872">
    <property type="term" value="F:metal ion binding"/>
    <property type="evidence" value="ECO:0007669"/>
    <property type="project" value="UniProtKB-KW"/>
</dbReference>
<organism evidence="6 7">
    <name type="scientific">Armadillidium nasatum</name>
    <dbReference type="NCBI Taxonomy" id="96803"/>
    <lineage>
        <taxon>Eukaryota</taxon>
        <taxon>Metazoa</taxon>
        <taxon>Ecdysozoa</taxon>
        <taxon>Arthropoda</taxon>
        <taxon>Crustacea</taxon>
        <taxon>Multicrustacea</taxon>
        <taxon>Malacostraca</taxon>
        <taxon>Eumalacostraca</taxon>
        <taxon>Peracarida</taxon>
        <taxon>Isopoda</taxon>
        <taxon>Oniscidea</taxon>
        <taxon>Crinocheta</taxon>
        <taxon>Armadillidiidae</taxon>
        <taxon>Armadillidium</taxon>
    </lineage>
</organism>
<keyword evidence="5" id="KW-0460">Magnesium</keyword>
<gene>
    <name evidence="6" type="primary">PGP_1</name>
    <name evidence="6" type="ORF">Anas_10582</name>
</gene>
<dbReference type="Proteomes" id="UP000326759">
    <property type="component" value="Unassembled WGS sequence"/>
</dbReference>
<evidence type="ECO:0000256" key="3">
    <source>
        <dbReference type="PIRSR" id="PIRSR000915-1"/>
    </source>
</evidence>
<evidence type="ECO:0000256" key="1">
    <source>
        <dbReference type="ARBA" id="ARBA00022801"/>
    </source>
</evidence>
<evidence type="ECO:0000313" key="6">
    <source>
        <dbReference type="EMBL" id="KAB7497083.1"/>
    </source>
</evidence>
<dbReference type="NCBIfam" id="TIGR01452">
    <property type="entry name" value="PGP_euk"/>
    <property type="match status" value="1"/>
</dbReference>
<dbReference type="AlphaFoldDB" id="A0A5N5SSC2"/>
<feature type="binding site" evidence="5">
    <location>
        <position position="245"/>
    </location>
    <ligand>
        <name>Mg(2+)</name>
        <dbReference type="ChEBI" id="CHEBI:18420"/>
    </ligand>
</feature>
<keyword evidence="5" id="KW-0479">Metal-binding</keyword>
<evidence type="ECO:0000256" key="2">
    <source>
        <dbReference type="PIRNR" id="PIRNR000915"/>
    </source>
</evidence>
<dbReference type="Gene3D" id="3.40.50.1000">
    <property type="entry name" value="HAD superfamily/HAD-like"/>
    <property type="match status" value="2"/>
</dbReference>
<evidence type="ECO:0000313" key="7">
    <source>
        <dbReference type="Proteomes" id="UP000326759"/>
    </source>
</evidence>
<reference evidence="6 7" key="1">
    <citation type="journal article" date="2019" name="PLoS Biol.">
        <title>Sex chromosomes control vertical transmission of feminizing Wolbachia symbionts in an isopod.</title>
        <authorList>
            <person name="Becking T."/>
            <person name="Chebbi M.A."/>
            <person name="Giraud I."/>
            <person name="Moumen B."/>
            <person name="Laverre T."/>
            <person name="Caubet Y."/>
            <person name="Peccoud J."/>
            <person name="Gilbert C."/>
            <person name="Cordaux R."/>
        </authorList>
    </citation>
    <scope>NUCLEOTIDE SEQUENCE [LARGE SCALE GENOMIC DNA]</scope>
    <source>
        <strain evidence="6">ANa2</strain>
        <tissue evidence="6">Whole body excluding digestive tract and cuticle</tissue>
    </source>
</reference>
<dbReference type="Pfam" id="PF13242">
    <property type="entry name" value="Hydrolase_like"/>
    <property type="match status" value="1"/>
</dbReference>
<dbReference type="PANTHER" id="PTHR19288:SF93">
    <property type="entry name" value="FI11325P-RELATED"/>
    <property type="match status" value="1"/>
</dbReference>
<feature type="binding site" evidence="4">
    <location>
        <position position="220"/>
    </location>
    <ligand>
        <name>substrate</name>
    </ligand>
</feature>
<protein>
    <submittedName>
        <fullName evidence="6">Glycerol-3-phosphate phosphatase</fullName>
    </submittedName>
</protein>
<dbReference type="GO" id="GO:0005737">
    <property type="term" value="C:cytoplasm"/>
    <property type="evidence" value="ECO:0007669"/>
    <property type="project" value="TreeGrafter"/>
</dbReference>
<comment type="cofactor">
    <cofactor evidence="5">
        <name>Mg(2+)</name>
        <dbReference type="ChEBI" id="CHEBI:18420"/>
    </cofactor>
    <text evidence="5">Divalent metal ions. Mg(2+) is the most effective.</text>
</comment>
<dbReference type="GO" id="GO:0016791">
    <property type="term" value="F:phosphatase activity"/>
    <property type="evidence" value="ECO:0007669"/>
    <property type="project" value="InterPro"/>
</dbReference>
<dbReference type="OrthoDB" id="413953at2759"/>
<dbReference type="InterPro" id="IPR006357">
    <property type="entry name" value="HAD-SF_hydro_IIA"/>
</dbReference>
<dbReference type="SUPFAM" id="SSF56784">
    <property type="entry name" value="HAD-like"/>
    <property type="match status" value="1"/>
</dbReference>
<sequence>MASLPKLVDKSNIDSFLAGIDNVMTDCDGVLWRLDELVEGADTVLNNLRKLGKKIFYVTNNSTKSRETLVQKCESLGFIADKGEAISTSYIIAQHLKQINFTKKVYVMGTTGLTSELDLENIKYTGPGPDPVPENIFDLEKIIVLDPEVGCVVIGFDQHFNITKIMKAASYLINTECIFLATNRDERFPLRRTDLNFPGTGTFVNAVETASGRKAESVGKPSPKMFTVLQEKFNLDPSRTIMIGDRCSTDIMLGKNCGLQTLGVLTGINSLKDYESWAASDDPELWKLLPDYYIPSFRRFGPIITKLSFLKLVCS</sequence>
<proteinExistence type="inferred from homology"/>
<name>A0A5N5SSC2_9CRUS</name>
<feature type="active site" description="Proton donor" evidence="3">
    <location>
        <position position="28"/>
    </location>
</feature>
<dbReference type="NCBIfam" id="TIGR01460">
    <property type="entry name" value="HAD-SF-IIA"/>
    <property type="match status" value="1"/>
</dbReference>
<feature type="binding site" evidence="5">
    <location>
        <position position="28"/>
    </location>
    <ligand>
        <name>Mg(2+)</name>
        <dbReference type="ChEBI" id="CHEBI:18420"/>
    </ligand>
</feature>
<keyword evidence="1 2" id="KW-0378">Hydrolase</keyword>
<accession>A0A5N5SSC2</accession>
<dbReference type="Pfam" id="PF13344">
    <property type="entry name" value="Hydrolase_6"/>
    <property type="match status" value="1"/>
</dbReference>
<dbReference type="InterPro" id="IPR023214">
    <property type="entry name" value="HAD_sf"/>
</dbReference>
<comment type="similarity">
    <text evidence="2">Belongs to the HAD-like hydrolase superfamily.</text>
</comment>
<dbReference type="PIRSF" id="PIRSF000915">
    <property type="entry name" value="PGP-type_phosphatase"/>
    <property type="match status" value="1"/>
</dbReference>